<dbReference type="EMBL" id="KI913964">
    <property type="protein sequence ID" value="ETW00766.1"/>
    <property type="molecule type" value="Genomic_DNA"/>
</dbReference>
<feature type="domain" description="Myosin-binding" evidence="7">
    <location>
        <begin position="146"/>
        <end position="264"/>
    </location>
</feature>
<protein>
    <recommendedName>
        <fullName evidence="7">Myosin-binding domain-containing protein</fullName>
    </recommendedName>
</protein>
<sequence length="587" mass="64991">MYETHRRGTALDEYLASVSDEPLFHTNTKHTGSPTGLRDLKTKVLQRVLPLIVSCIHRAAPSHIKTDVLKTLAFAHSVQSTHADEMKRHQSKFPRTVGKPSTQHPASLSFEQSFPDVVQARILHLLYSAVAFAAITTTFLTHDATITWPSWQQSTSFAVAGLALLHVLFPLIDLVVIFFYVVWYRRQRQYVASQLALFHDRKQTLELRCNNVLRQIKAAAAAQRGYLLDDAWMPPIGRLEANESKPSLSCVAVRQMLYNVYTLIAAASAGGLPHENPIVRTTSTSSPSLLLMALSNQHTATMEFLEQSLVNWRAKVESPLELEQVLCEVQQWLVSLHQALLLVDDTTCVDVPVVTTSINKADAQPLQLTTNGAVHHARVLQSTMKTALAVLFATESDTGFDTSAGRERTMQSLARVGDLLDAAQVAWAKWQAAVLEENRLTKSPVEETTDAPEVQENPRATAPIDDDDAAAPNYTEVFTAVSTGLVDRDVRPDQVRVGSASLLQSFDRVVHELHDVLVRRPLPEERVQGADTHVPLLSKPTEEHTVVTKSPAFVLPATVSSELQAALFQLHRRPAADEEFLICDESD</sequence>
<evidence type="ECO:0000256" key="4">
    <source>
        <dbReference type="ARBA" id="ARBA00023136"/>
    </source>
</evidence>
<dbReference type="GeneID" id="20084357"/>
<dbReference type="GO" id="GO:0012505">
    <property type="term" value="C:endomembrane system"/>
    <property type="evidence" value="ECO:0007669"/>
    <property type="project" value="UniProtKB-SubCell"/>
</dbReference>
<proteinExistence type="predicted"/>
<accession>A0A024U2V9</accession>
<feature type="transmembrane region" description="Helical" evidence="6">
    <location>
        <begin position="160"/>
        <end position="183"/>
    </location>
</feature>
<organism evidence="8">
    <name type="scientific">Aphanomyces invadans</name>
    <dbReference type="NCBI Taxonomy" id="157072"/>
    <lineage>
        <taxon>Eukaryota</taxon>
        <taxon>Sar</taxon>
        <taxon>Stramenopiles</taxon>
        <taxon>Oomycota</taxon>
        <taxon>Saprolegniomycetes</taxon>
        <taxon>Saprolegniales</taxon>
        <taxon>Verrucalvaceae</taxon>
        <taxon>Aphanomyces</taxon>
    </lineage>
</organism>
<gene>
    <name evidence="8" type="ORF">H310_07307</name>
</gene>
<evidence type="ECO:0000256" key="1">
    <source>
        <dbReference type="ARBA" id="ARBA00004308"/>
    </source>
</evidence>
<dbReference type="GO" id="GO:0017022">
    <property type="term" value="F:myosin binding"/>
    <property type="evidence" value="ECO:0007669"/>
    <property type="project" value="InterPro"/>
</dbReference>
<keyword evidence="4 6" id="KW-0472">Membrane</keyword>
<name>A0A024U2V9_9STRA</name>
<evidence type="ECO:0000259" key="7">
    <source>
        <dbReference type="Pfam" id="PF12632"/>
    </source>
</evidence>
<evidence type="ECO:0000313" key="8">
    <source>
        <dbReference type="EMBL" id="ETW00766.1"/>
    </source>
</evidence>
<reference evidence="8" key="1">
    <citation type="submission" date="2013-12" db="EMBL/GenBank/DDBJ databases">
        <title>The Genome Sequence of Aphanomyces invadans NJM9701.</title>
        <authorList>
            <consortium name="The Broad Institute Genomics Platform"/>
            <person name="Russ C."/>
            <person name="Tyler B."/>
            <person name="van West P."/>
            <person name="Dieguez-Uribeondo J."/>
            <person name="Young S.K."/>
            <person name="Zeng Q."/>
            <person name="Gargeya S."/>
            <person name="Fitzgerald M."/>
            <person name="Abouelleil A."/>
            <person name="Alvarado L."/>
            <person name="Chapman S.B."/>
            <person name="Gainer-Dewar J."/>
            <person name="Goldberg J."/>
            <person name="Griggs A."/>
            <person name="Gujja S."/>
            <person name="Hansen M."/>
            <person name="Howarth C."/>
            <person name="Imamovic A."/>
            <person name="Ireland A."/>
            <person name="Larimer J."/>
            <person name="McCowan C."/>
            <person name="Murphy C."/>
            <person name="Pearson M."/>
            <person name="Poon T.W."/>
            <person name="Priest M."/>
            <person name="Roberts A."/>
            <person name="Saif S."/>
            <person name="Shea T."/>
            <person name="Sykes S."/>
            <person name="Wortman J."/>
            <person name="Nusbaum C."/>
            <person name="Birren B."/>
        </authorList>
    </citation>
    <scope>NUCLEOTIDE SEQUENCE [LARGE SCALE GENOMIC DNA]</scope>
    <source>
        <strain evidence="8">NJM9701</strain>
    </source>
</reference>
<keyword evidence="3 6" id="KW-1133">Transmembrane helix</keyword>
<dbReference type="Pfam" id="PF12632">
    <property type="entry name" value="Vezatin"/>
    <property type="match status" value="1"/>
</dbReference>
<dbReference type="VEuPathDB" id="FungiDB:H310_07307"/>
<evidence type="ECO:0000256" key="3">
    <source>
        <dbReference type="ARBA" id="ARBA00022989"/>
    </source>
</evidence>
<comment type="subcellular location">
    <subcellularLocation>
        <location evidence="1">Endomembrane system</location>
    </subcellularLocation>
</comment>
<dbReference type="RefSeq" id="XP_008870901.1">
    <property type="nucleotide sequence ID" value="XM_008872679.1"/>
</dbReference>
<dbReference type="OrthoDB" id="79703at2759"/>
<feature type="region of interest" description="Disordered" evidence="5">
    <location>
        <begin position="441"/>
        <end position="469"/>
    </location>
</feature>
<dbReference type="InterPro" id="IPR026859">
    <property type="entry name" value="Myosin-bd"/>
</dbReference>
<feature type="transmembrane region" description="Helical" evidence="6">
    <location>
        <begin position="122"/>
        <end position="140"/>
    </location>
</feature>
<keyword evidence="2 6" id="KW-0812">Transmembrane</keyword>
<evidence type="ECO:0000256" key="6">
    <source>
        <dbReference type="SAM" id="Phobius"/>
    </source>
</evidence>
<evidence type="ECO:0000256" key="2">
    <source>
        <dbReference type="ARBA" id="ARBA00022692"/>
    </source>
</evidence>
<dbReference type="AlphaFoldDB" id="A0A024U2V9"/>
<evidence type="ECO:0000256" key="5">
    <source>
        <dbReference type="SAM" id="MobiDB-lite"/>
    </source>
</evidence>
<feature type="region of interest" description="Disordered" evidence="5">
    <location>
        <begin position="85"/>
        <end position="104"/>
    </location>
</feature>